<dbReference type="InterPro" id="IPR013320">
    <property type="entry name" value="ConA-like_dom_sf"/>
</dbReference>
<dbReference type="PROSITE" id="PS50835">
    <property type="entry name" value="IG_LIKE"/>
    <property type="match status" value="2"/>
</dbReference>
<dbReference type="Pfam" id="PF00622">
    <property type="entry name" value="SPRY"/>
    <property type="match status" value="1"/>
</dbReference>
<evidence type="ECO:0008006" key="17">
    <source>
        <dbReference type="Google" id="ProtNLM"/>
    </source>
</evidence>
<dbReference type="InterPro" id="IPR003599">
    <property type="entry name" value="Ig_sub"/>
</dbReference>
<reference evidence="15 16" key="1">
    <citation type="journal article" date="2011" name="Nature">
        <title>A high-resolution map of human evolutionary constraint using 29 mammals.</title>
        <authorList>
            <person name="Lindblad-Toh K."/>
            <person name="Garber M."/>
            <person name="Zuk O."/>
            <person name="Lin M.F."/>
            <person name="Parker B.J."/>
            <person name="Washietl S."/>
            <person name="Kheradpour P."/>
            <person name="Ernst J."/>
            <person name="Jordan G."/>
            <person name="Mauceli E."/>
            <person name="Ward L.D."/>
            <person name="Lowe C.B."/>
            <person name="Holloway A.K."/>
            <person name="Clamp M."/>
            <person name="Gnerre S."/>
            <person name="Alfoldi J."/>
            <person name="Beal K."/>
            <person name="Chang J."/>
            <person name="Clawson H."/>
            <person name="Cuff J."/>
            <person name="Di Palma F."/>
            <person name="Fitzgerald S."/>
            <person name="Flicek P."/>
            <person name="Guttman M."/>
            <person name="Hubisz M.J."/>
            <person name="Jaffe D.B."/>
            <person name="Jungreis I."/>
            <person name="Kent W.J."/>
            <person name="Kostka D."/>
            <person name="Lara M."/>
            <person name="Martins A.L."/>
            <person name="Massingham T."/>
            <person name="Moltke I."/>
            <person name="Raney B.J."/>
            <person name="Rasmussen M.D."/>
            <person name="Robinson J."/>
            <person name="Stark A."/>
            <person name="Vilella A.J."/>
            <person name="Wen J."/>
            <person name="Xie X."/>
            <person name="Zody M.C."/>
            <person name="Baldwin J."/>
            <person name="Bloom T."/>
            <person name="Chin C.W."/>
            <person name="Heiman D."/>
            <person name="Nicol R."/>
            <person name="Nusbaum C."/>
            <person name="Young S."/>
            <person name="Wilkinson J."/>
            <person name="Worley K.C."/>
            <person name="Kovar C.L."/>
            <person name="Muzny D.M."/>
            <person name="Gibbs R.A."/>
            <person name="Cree A."/>
            <person name="Dihn H.H."/>
            <person name="Fowler G."/>
            <person name="Jhangiani S."/>
            <person name="Joshi V."/>
            <person name="Lee S."/>
            <person name="Lewis L.R."/>
            <person name="Nazareth L.V."/>
            <person name="Okwuonu G."/>
            <person name="Santibanez J."/>
            <person name="Warren W.C."/>
            <person name="Mardis E.R."/>
            <person name="Weinstock G.M."/>
            <person name="Wilson R.K."/>
            <person name="Delehaunty K."/>
            <person name="Dooling D."/>
            <person name="Fronik C."/>
            <person name="Fulton L."/>
            <person name="Fulton B."/>
            <person name="Graves T."/>
            <person name="Minx P."/>
            <person name="Sodergren E."/>
            <person name="Birney E."/>
            <person name="Margulies E.H."/>
            <person name="Herrero J."/>
            <person name="Green E.D."/>
            <person name="Haussler D."/>
            <person name="Siepel A."/>
            <person name="Goldman N."/>
            <person name="Pollard K.S."/>
            <person name="Pedersen J.S."/>
            <person name="Lander E.S."/>
            <person name="Kellis M."/>
        </authorList>
    </citation>
    <scope>NUCLEOTIDE SEQUENCE [LARGE SCALE GENOMIC DNA]</scope>
    <source>
        <strain evidence="15 16">Thorbecke inbred</strain>
    </source>
</reference>
<dbReference type="PRINTS" id="PR01407">
    <property type="entry name" value="BUTYPHLNCDUF"/>
</dbReference>
<gene>
    <name evidence="15" type="primary">LOC100343656</name>
</gene>
<reference evidence="15" key="3">
    <citation type="submission" date="2025-09" db="UniProtKB">
        <authorList>
            <consortium name="Ensembl"/>
        </authorList>
    </citation>
    <scope>IDENTIFICATION</scope>
    <source>
        <strain evidence="15">Thorbecke</strain>
    </source>
</reference>
<evidence type="ECO:0000256" key="5">
    <source>
        <dbReference type="ARBA" id="ARBA00022729"/>
    </source>
</evidence>
<dbReference type="Gene3D" id="2.60.120.920">
    <property type="match status" value="1"/>
</dbReference>
<dbReference type="GO" id="GO:0001817">
    <property type="term" value="P:regulation of cytokine production"/>
    <property type="evidence" value="ECO:0007669"/>
    <property type="project" value="TreeGrafter"/>
</dbReference>
<dbReference type="eggNOG" id="ENOG502QSRZ">
    <property type="taxonomic scope" value="Eukaryota"/>
</dbReference>
<feature type="chain" id="PRO_5003423583" description="Butyrophilin subfamily 1 member A1" evidence="12">
    <location>
        <begin position="29"/>
        <end position="572"/>
    </location>
</feature>
<keyword evidence="7" id="KW-0862">Zinc</keyword>
<dbReference type="InterPro" id="IPR001870">
    <property type="entry name" value="B30.2/SPRY"/>
</dbReference>
<dbReference type="GO" id="GO:0005737">
    <property type="term" value="C:cytoplasm"/>
    <property type="evidence" value="ECO:0007669"/>
    <property type="project" value="UniProtKB-ARBA"/>
</dbReference>
<dbReference type="InterPro" id="IPR006574">
    <property type="entry name" value="PRY"/>
</dbReference>
<dbReference type="KEGG" id="ocu:100343656"/>
<feature type="signal peptide" evidence="12">
    <location>
        <begin position="1"/>
        <end position="28"/>
    </location>
</feature>
<dbReference type="GO" id="GO:0005102">
    <property type="term" value="F:signaling receptor binding"/>
    <property type="evidence" value="ECO:0007669"/>
    <property type="project" value="TreeGrafter"/>
</dbReference>
<dbReference type="InterPro" id="IPR003877">
    <property type="entry name" value="SPRY_dom"/>
</dbReference>
<keyword evidence="4" id="KW-0479">Metal-binding</keyword>
<dbReference type="InterPro" id="IPR043136">
    <property type="entry name" value="B30.2/SPRY_sf"/>
</dbReference>
<dbReference type="SMART" id="SM00589">
    <property type="entry name" value="PRY"/>
    <property type="match status" value="1"/>
</dbReference>
<keyword evidence="16" id="KW-1185">Reference proteome</keyword>
<dbReference type="PROSITE" id="PS50188">
    <property type="entry name" value="B302_SPRY"/>
    <property type="match status" value="1"/>
</dbReference>
<dbReference type="InterPro" id="IPR053896">
    <property type="entry name" value="BTN3A2-like_Ig-C"/>
</dbReference>
<evidence type="ECO:0000256" key="7">
    <source>
        <dbReference type="ARBA" id="ARBA00022833"/>
    </source>
</evidence>
<evidence type="ECO:0000313" key="16">
    <source>
        <dbReference type="Proteomes" id="UP000001811"/>
    </source>
</evidence>
<dbReference type="OMA" id="RCYREVE"/>
<evidence type="ECO:0000256" key="4">
    <source>
        <dbReference type="ARBA" id="ARBA00022723"/>
    </source>
</evidence>
<dbReference type="GO" id="GO:0009897">
    <property type="term" value="C:external side of plasma membrane"/>
    <property type="evidence" value="ECO:0007669"/>
    <property type="project" value="TreeGrafter"/>
</dbReference>
<evidence type="ECO:0000313" key="15">
    <source>
        <dbReference type="Ensembl" id="ENSOCUP00000019298.2"/>
    </source>
</evidence>
<dbReference type="GeneTree" id="ENSGT00940000162450"/>
<dbReference type="GO" id="GO:0008270">
    <property type="term" value="F:zinc ion binding"/>
    <property type="evidence" value="ECO:0007669"/>
    <property type="project" value="UniProtKB-KW"/>
</dbReference>
<comment type="similarity">
    <text evidence="2">Belongs to the immunoglobulin superfamily. BTN/MOG family.</text>
</comment>
<sequence length="572" mass="62991">MEHGCRPSLLCSLPSLLLLAQLPTWGSADEFQVIASTVPIVAMLGGDAVMPCYLFPPMNAEDMELRWFRTKFSDAVFVYRNHREQHKEQMPQYIGRTFLVRDLLTQGQAAVHIQKVQASDNGTYTCLFQKGGRYAEGILALKVAGLGSAPQVHIEGLEQDGVRVVCKASGWFPKPQVQWTDLSGKKFLEFSEAHAQDAAGLFSVEAALVVRDSSAGSVSCSVLNPILGQEKATAVSIPEPFFPQASPWKAAFVGSLTVLGLLLFGAGCFTRREHSAKVQEREKHRAKEEDLNARDDLQAELGRRKTAYLVAWRKAQLYADWRKERFQAWSVTLDPSSAHRNLTVSPERKSVSCQAVPESSEDIYSVLGLEGITSGRCYWEVEIRSERFGDWVLGVCMEHVTSTGWCRESPDEGIWVVSSFYSSYLAWTKPQQLLSLQQTPCRVGIFLDYSEGDVSFYNMTDGSHIFSFPPASFSGTLYPCFMLRGDMTLSICPTERGSEGLPVPLSKSPSLEEAGRPPGEGLSSGSGVDGAPPGAESPLLSRRAQELSCLMIMRTASSCLCSDSRRCKFTAV</sequence>
<evidence type="ECO:0000256" key="10">
    <source>
        <dbReference type="ARBA" id="ARBA00023319"/>
    </source>
</evidence>
<proteinExistence type="inferred from homology"/>
<dbReference type="SMART" id="SM00406">
    <property type="entry name" value="IGv"/>
    <property type="match status" value="1"/>
</dbReference>
<dbReference type="InterPro" id="IPR007110">
    <property type="entry name" value="Ig-like_dom"/>
</dbReference>
<dbReference type="Gene3D" id="2.60.40.10">
    <property type="entry name" value="Immunoglobulins"/>
    <property type="match status" value="2"/>
</dbReference>
<dbReference type="Bgee" id="ENSOCUG00000024509">
    <property type="expression patterns" value="Expressed in liver and 4 other cell types or tissues"/>
</dbReference>
<keyword evidence="8" id="KW-1133">Transmembrane helix</keyword>
<comment type="subcellular location">
    <subcellularLocation>
        <location evidence="1">Membrane</location>
        <topology evidence="1">Single-pass type I membrane protein</topology>
    </subcellularLocation>
</comment>
<dbReference type="InterPro" id="IPR013783">
    <property type="entry name" value="Ig-like_fold"/>
</dbReference>
<dbReference type="PANTHER" id="PTHR24100:SF64">
    <property type="entry name" value="BUTYROPHILIN, SUBFAMILY 3, MEMBER A3-RELATED"/>
    <property type="match status" value="1"/>
</dbReference>
<evidence type="ECO:0000256" key="8">
    <source>
        <dbReference type="ARBA" id="ARBA00022989"/>
    </source>
</evidence>
<dbReference type="PaxDb" id="9986-ENSOCUP00000019298"/>
<accession>G1TQK3</accession>
<feature type="domain" description="B30.2/SPRY" evidence="13">
    <location>
        <begin position="311"/>
        <end position="498"/>
    </location>
</feature>
<dbReference type="FunFam" id="2.60.40.10:FF:000088">
    <property type="entry name" value="Butyrophilin subfamily 1 member A1"/>
    <property type="match status" value="1"/>
</dbReference>
<dbReference type="PANTHER" id="PTHR24100">
    <property type="entry name" value="BUTYROPHILIN"/>
    <property type="match status" value="1"/>
</dbReference>
<dbReference type="SUPFAM" id="SSF48726">
    <property type="entry name" value="Immunoglobulin"/>
    <property type="match status" value="2"/>
</dbReference>
<evidence type="ECO:0000256" key="11">
    <source>
        <dbReference type="SAM" id="MobiDB-lite"/>
    </source>
</evidence>
<dbReference type="GO" id="GO:0050852">
    <property type="term" value="P:T cell receptor signaling pathway"/>
    <property type="evidence" value="ECO:0007669"/>
    <property type="project" value="TreeGrafter"/>
</dbReference>
<dbReference type="FunFam" id="2.60.120.920:FF:000040">
    <property type="entry name" value="Ret finger protein-like 4A"/>
    <property type="match status" value="1"/>
</dbReference>
<evidence type="ECO:0000256" key="12">
    <source>
        <dbReference type="SAM" id="SignalP"/>
    </source>
</evidence>
<dbReference type="SMR" id="G1TQK3"/>
<dbReference type="Proteomes" id="UP000001811">
    <property type="component" value="Chromosome 12"/>
</dbReference>
<dbReference type="EMBL" id="AAGW02070293">
    <property type="status" value="NOT_ANNOTATED_CDS"/>
    <property type="molecule type" value="Genomic_DNA"/>
</dbReference>
<keyword evidence="3" id="KW-0812">Transmembrane</keyword>
<dbReference type="SMART" id="SM00449">
    <property type="entry name" value="SPRY"/>
    <property type="match status" value="1"/>
</dbReference>
<keyword evidence="6" id="KW-0863">Zinc-finger</keyword>
<dbReference type="InParanoid" id="G1TQK3"/>
<dbReference type="CDD" id="cd05713">
    <property type="entry name" value="IgV_MOG_like"/>
    <property type="match status" value="1"/>
</dbReference>
<dbReference type="InterPro" id="IPR003879">
    <property type="entry name" value="Butyrophylin_SPRY"/>
</dbReference>
<reference evidence="15" key="2">
    <citation type="submission" date="2025-08" db="UniProtKB">
        <authorList>
            <consortium name="Ensembl"/>
        </authorList>
    </citation>
    <scope>IDENTIFICATION</scope>
    <source>
        <strain evidence="15">Thorbecke</strain>
    </source>
</reference>
<protein>
    <recommendedName>
        <fullName evidence="17">Butyrophilin subfamily 1 member A1</fullName>
    </recommendedName>
</protein>
<keyword evidence="9" id="KW-0472">Membrane</keyword>
<dbReference type="OrthoDB" id="8901134at2759"/>
<evidence type="ECO:0000256" key="3">
    <source>
        <dbReference type="ARBA" id="ARBA00022692"/>
    </source>
</evidence>
<dbReference type="FunFam" id="2.60.40.10:FF:000208">
    <property type="entry name" value="Butyrophilin subfamily 1 member A1"/>
    <property type="match status" value="1"/>
</dbReference>
<evidence type="ECO:0000259" key="13">
    <source>
        <dbReference type="PROSITE" id="PS50188"/>
    </source>
</evidence>
<feature type="domain" description="Ig-like" evidence="14">
    <location>
        <begin position="14"/>
        <end position="126"/>
    </location>
</feature>
<dbReference type="HOGENOM" id="CLU_013137_22_2_1"/>
<feature type="region of interest" description="Disordered" evidence="11">
    <location>
        <begin position="499"/>
        <end position="538"/>
    </location>
</feature>
<keyword evidence="10" id="KW-0393">Immunoglobulin domain</keyword>
<dbReference type="InterPro" id="IPR050504">
    <property type="entry name" value="IgSF_BTN/MOG"/>
</dbReference>
<evidence type="ECO:0000256" key="9">
    <source>
        <dbReference type="ARBA" id="ARBA00023136"/>
    </source>
</evidence>
<name>G1TQK3_RABIT</name>
<dbReference type="AlphaFoldDB" id="G1TQK3"/>
<dbReference type="InterPro" id="IPR036179">
    <property type="entry name" value="Ig-like_dom_sf"/>
</dbReference>
<dbReference type="Pfam" id="PF07686">
    <property type="entry name" value="V-set"/>
    <property type="match status" value="1"/>
</dbReference>
<dbReference type="FunCoup" id="G1TQK3">
    <property type="interactions" value="83"/>
</dbReference>
<evidence type="ECO:0000256" key="2">
    <source>
        <dbReference type="ARBA" id="ARBA00007591"/>
    </source>
</evidence>
<dbReference type="SMART" id="SM00409">
    <property type="entry name" value="IG"/>
    <property type="match status" value="2"/>
</dbReference>
<dbReference type="InterPro" id="IPR013106">
    <property type="entry name" value="Ig_V-set"/>
</dbReference>
<dbReference type="Ensembl" id="ENSOCUT00000031791.3">
    <property type="protein sequence ID" value="ENSOCUP00000019298.2"/>
    <property type="gene ID" value="ENSOCUG00000024509.3"/>
</dbReference>
<dbReference type="EMBL" id="AAGW02070294">
    <property type="status" value="NOT_ANNOTATED_CDS"/>
    <property type="molecule type" value="Genomic_DNA"/>
</dbReference>
<organism evidence="15 16">
    <name type="scientific">Oryctolagus cuniculus</name>
    <name type="common">Rabbit</name>
    <dbReference type="NCBI Taxonomy" id="9986"/>
    <lineage>
        <taxon>Eukaryota</taxon>
        <taxon>Metazoa</taxon>
        <taxon>Chordata</taxon>
        <taxon>Craniata</taxon>
        <taxon>Vertebrata</taxon>
        <taxon>Euteleostomi</taxon>
        <taxon>Mammalia</taxon>
        <taxon>Eutheria</taxon>
        <taxon>Euarchontoglires</taxon>
        <taxon>Glires</taxon>
        <taxon>Lagomorpha</taxon>
        <taxon>Leporidae</taxon>
        <taxon>Oryctolagus</taxon>
    </lineage>
</organism>
<evidence type="ECO:0000259" key="14">
    <source>
        <dbReference type="PROSITE" id="PS50835"/>
    </source>
</evidence>
<feature type="domain" description="Ig-like" evidence="14">
    <location>
        <begin position="150"/>
        <end position="236"/>
    </location>
</feature>
<evidence type="ECO:0000256" key="1">
    <source>
        <dbReference type="ARBA" id="ARBA00004479"/>
    </source>
</evidence>
<keyword evidence="5 12" id="KW-0732">Signal</keyword>
<dbReference type="SUPFAM" id="SSF49899">
    <property type="entry name" value="Concanavalin A-like lectins/glucanases"/>
    <property type="match status" value="1"/>
</dbReference>
<evidence type="ECO:0000256" key="6">
    <source>
        <dbReference type="ARBA" id="ARBA00022771"/>
    </source>
</evidence>
<dbReference type="Pfam" id="PF22705">
    <property type="entry name" value="C2-set_3"/>
    <property type="match status" value="1"/>
</dbReference>